<dbReference type="Proteomes" id="UP000236737">
    <property type="component" value="Unassembled WGS sequence"/>
</dbReference>
<evidence type="ECO:0000313" key="2">
    <source>
        <dbReference type="Proteomes" id="UP000236737"/>
    </source>
</evidence>
<reference evidence="2" key="1">
    <citation type="submission" date="2016-10" db="EMBL/GenBank/DDBJ databases">
        <authorList>
            <person name="Varghese N."/>
            <person name="Submissions S."/>
        </authorList>
    </citation>
    <scope>NUCLEOTIDE SEQUENCE [LARGE SCALE GENOMIC DNA]</scope>
    <source>
        <strain evidence="2">CGMCC 1.9230</strain>
    </source>
</reference>
<organism evidence="1 2">
    <name type="scientific">Flavobacterium urumqiense</name>
    <dbReference type="NCBI Taxonomy" id="935224"/>
    <lineage>
        <taxon>Bacteria</taxon>
        <taxon>Pseudomonadati</taxon>
        <taxon>Bacteroidota</taxon>
        <taxon>Flavobacteriia</taxon>
        <taxon>Flavobacteriales</taxon>
        <taxon>Flavobacteriaceae</taxon>
        <taxon>Flavobacterium</taxon>
    </lineage>
</organism>
<name>A0A1H6A6H5_9FLAO</name>
<sequence>MCNFLGAVYYSDAFLKFNKIIKNLQLVLILVISKIQQHLLRSLFRYILMRWHQLHFSLLGIYTDQELLNQIVIELSSQKLDMGKGCIRFKKMDQIPFDLNAELVQKISVEEWINC</sequence>
<proteinExistence type="predicted"/>
<keyword evidence="2" id="KW-1185">Reference proteome</keyword>
<gene>
    <name evidence="1" type="ORF">SAMN04488130_1148</name>
</gene>
<evidence type="ECO:0000313" key="1">
    <source>
        <dbReference type="EMBL" id="SEG44328.1"/>
    </source>
</evidence>
<protein>
    <submittedName>
        <fullName evidence="1">Uncharacterized protein</fullName>
    </submittedName>
</protein>
<accession>A0A1H6A6H5</accession>
<dbReference type="EMBL" id="FNVP01000014">
    <property type="protein sequence ID" value="SEG44328.1"/>
    <property type="molecule type" value="Genomic_DNA"/>
</dbReference>
<dbReference type="AlphaFoldDB" id="A0A1H6A6H5"/>